<dbReference type="RefSeq" id="WP_255225571.1">
    <property type="nucleotide sequence ID" value="NZ_JAJEKE010000001.1"/>
</dbReference>
<keyword evidence="3" id="KW-1185">Reference proteome</keyword>
<organism evidence="2 3">
    <name type="scientific">Lutispora saccharofermentans</name>
    <dbReference type="NCBI Taxonomy" id="3024236"/>
    <lineage>
        <taxon>Bacteria</taxon>
        <taxon>Bacillati</taxon>
        <taxon>Bacillota</taxon>
        <taxon>Clostridia</taxon>
        <taxon>Lutisporales</taxon>
        <taxon>Lutisporaceae</taxon>
        <taxon>Lutispora</taxon>
    </lineage>
</organism>
<dbReference type="PANTHER" id="PTHR36434">
    <property type="entry name" value="MEMBRANE PROTEASE YUGP-RELATED"/>
    <property type="match status" value="1"/>
</dbReference>
<comment type="caution">
    <text evidence="2">The sequence shown here is derived from an EMBL/GenBank/DDBJ whole genome shotgun (WGS) entry which is preliminary data.</text>
</comment>
<keyword evidence="1" id="KW-1133">Transmembrane helix</keyword>
<dbReference type="InterPro" id="IPR007395">
    <property type="entry name" value="Zn_peptidase_2"/>
</dbReference>
<feature type="transmembrane region" description="Helical" evidence="1">
    <location>
        <begin position="136"/>
        <end position="167"/>
    </location>
</feature>
<gene>
    <name evidence="2" type="ORF">LJD61_00655</name>
</gene>
<sequence>MFYGYGYYDPTFILLIPAMAFAFYAQTKISSTFNKFLRVRNSNGYTGYEIARRILDANGLYNVPIEQTRGHLTDHYDPRTKVLRLSQEVYNGASLASAGVAAHECGHAIQHSESYAPLTLRNTIAPIASIGSQASWFLIIIALALGMMNLFTLGIYLFSAVVLFQIVTLPVEYNASKRAIIALEDYGLVGSGEVYGAKKVLSAAALTYVAATLTAVLQLLRLLLIRGRRD</sequence>
<keyword evidence="1" id="KW-0812">Transmembrane</keyword>
<feature type="transmembrane region" description="Helical" evidence="1">
    <location>
        <begin position="200"/>
        <end position="224"/>
    </location>
</feature>
<dbReference type="PANTHER" id="PTHR36434:SF1">
    <property type="entry name" value="MEMBRANE PROTEASE YUGP-RELATED"/>
    <property type="match status" value="1"/>
</dbReference>
<feature type="transmembrane region" description="Helical" evidence="1">
    <location>
        <begin position="6"/>
        <end position="25"/>
    </location>
</feature>
<dbReference type="EMBL" id="JAJEKE010000001">
    <property type="protein sequence ID" value="MCQ1528062.1"/>
    <property type="molecule type" value="Genomic_DNA"/>
</dbReference>
<protein>
    <submittedName>
        <fullName evidence="2">Zinc metallopeptidase</fullName>
    </submittedName>
</protein>
<reference evidence="2 3" key="1">
    <citation type="submission" date="2021-10" db="EMBL/GenBank/DDBJ databases">
        <title>Lutispora strain m25 sp. nov., a thermophilic, non-spore-forming bacterium isolated from a lab-scale methanogenic bioreactor digesting anaerobic sludge.</title>
        <authorList>
            <person name="El Houari A."/>
            <person name="Mcdonald J."/>
        </authorList>
    </citation>
    <scope>NUCLEOTIDE SEQUENCE [LARGE SCALE GENOMIC DNA]</scope>
    <source>
        <strain evidence="3">m25</strain>
    </source>
</reference>
<dbReference type="Proteomes" id="UP001651880">
    <property type="component" value="Unassembled WGS sequence"/>
</dbReference>
<keyword evidence="1" id="KW-0472">Membrane</keyword>
<evidence type="ECO:0000313" key="2">
    <source>
        <dbReference type="EMBL" id="MCQ1528062.1"/>
    </source>
</evidence>
<accession>A0ABT1N9X8</accession>
<evidence type="ECO:0000256" key="1">
    <source>
        <dbReference type="SAM" id="Phobius"/>
    </source>
</evidence>
<evidence type="ECO:0000313" key="3">
    <source>
        <dbReference type="Proteomes" id="UP001651880"/>
    </source>
</evidence>
<dbReference type="Pfam" id="PF04298">
    <property type="entry name" value="Zn_peptidase_2"/>
    <property type="match status" value="1"/>
</dbReference>
<name>A0ABT1N9X8_9FIRM</name>
<proteinExistence type="predicted"/>